<dbReference type="Proteomes" id="UP001243330">
    <property type="component" value="Unassembled WGS sequence"/>
</dbReference>
<accession>A0AAD9ECP7</accession>
<evidence type="ECO:0008006" key="4">
    <source>
        <dbReference type="Google" id="ProtNLM"/>
    </source>
</evidence>
<feature type="signal peptide" evidence="1">
    <location>
        <begin position="1"/>
        <end position="17"/>
    </location>
</feature>
<evidence type="ECO:0000313" key="2">
    <source>
        <dbReference type="EMBL" id="KAK1843378.1"/>
    </source>
</evidence>
<feature type="chain" id="PRO_5042229989" description="Secreted protein" evidence="1">
    <location>
        <begin position="18"/>
        <end position="81"/>
    </location>
</feature>
<sequence>MSSCGLMVLLEFSVIQAEYQTSPFSARCGTWPKCEPRDRLGVGELVGAVDQWRSPNRRSVPRPLAYVCGARHGDTAEQIHV</sequence>
<proteinExistence type="predicted"/>
<dbReference type="AlphaFoldDB" id="A0AAD9ECP7"/>
<protein>
    <recommendedName>
        <fullName evidence="4">Secreted protein</fullName>
    </recommendedName>
</protein>
<organism evidence="2 3">
    <name type="scientific">Colletotrichum chrysophilum</name>
    <dbReference type="NCBI Taxonomy" id="1836956"/>
    <lineage>
        <taxon>Eukaryota</taxon>
        <taxon>Fungi</taxon>
        <taxon>Dikarya</taxon>
        <taxon>Ascomycota</taxon>
        <taxon>Pezizomycotina</taxon>
        <taxon>Sordariomycetes</taxon>
        <taxon>Hypocreomycetidae</taxon>
        <taxon>Glomerellales</taxon>
        <taxon>Glomerellaceae</taxon>
        <taxon>Colletotrichum</taxon>
        <taxon>Colletotrichum gloeosporioides species complex</taxon>
    </lineage>
</organism>
<gene>
    <name evidence="2" type="ORF">CCHR01_13990</name>
</gene>
<keyword evidence="3" id="KW-1185">Reference proteome</keyword>
<comment type="caution">
    <text evidence="2">The sequence shown here is derived from an EMBL/GenBank/DDBJ whole genome shotgun (WGS) entry which is preliminary data.</text>
</comment>
<evidence type="ECO:0000313" key="3">
    <source>
        <dbReference type="Proteomes" id="UP001243330"/>
    </source>
</evidence>
<dbReference type="EMBL" id="JAQOWY010000361">
    <property type="protein sequence ID" value="KAK1843378.1"/>
    <property type="molecule type" value="Genomic_DNA"/>
</dbReference>
<evidence type="ECO:0000256" key="1">
    <source>
        <dbReference type="SAM" id="SignalP"/>
    </source>
</evidence>
<keyword evidence="1" id="KW-0732">Signal</keyword>
<name>A0AAD9ECP7_9PEZI</name>
<reference evidence="2" key="1">
    <citation type="submission" date="2023-01" db="EMBL/GenBank/DDBJ databases">
        <title>Colletotrichum chrysophilum M932 genome sequence.</title>
        <authorList>
            <person name="Baroncelli R."/>
        </authorList>
    </citation>
    <scope>NUCLEOTIDE SEQUENCE</scope>
    <source>
        <strain evidence="2">M932</strain>
    </source>
</reference>